<organism evidence="2 3">
    <name type="scientific">Emticicia agri</name>
    <dbReference type="NCBI Taxonomy" id="2492393"/>
    <lineage>
        <taxon>Bacteria</taxon>
        <taxon>Pseudomonadati</taxon>
        <taxon>Bacteroidota</taxon>
        <taxon>Cytophagia</taxon>
        <taxon>Cytophagales</taxon>
        <taxon>Leadbetterellaceae</taxon>
        <taxon>Emticicia</taxon>
    </lineage>
</organism>
<comment type="caution">
    <text evidence="2">The sequence shown here is derived from an EMBL/GenBank/DDBJ whole genome shotgun (WGS) entry which is preliminary data.</text>
</comment>
<dbReference type="RefSeq" id="WP_130024099.1">
    <property type="nucleotide sequence ID" value="NZ_SEWF01000075.1"/>
</dbReference>
<dbReference type="Proteomes" id="UP000293162">
    <property type="component" value="Unassembled WGS sequence"/>
</dbReference>
<dbReference type="AlphaFoldDB" id="A0A4Q5LT95"/>
<keyword evidence="1" id="KW-0732">Signal</keyword>
<evidence type="ECO:0000256" key="1">
    <source>
        <dbReference type="SAM" id="SignalP"/>
    </source>
</evidence>
<dbReference type="EMBL" id="SEWF01000075">
    <property type="protein sequence ID" value="RYU92735.1"/>
    <property type="molecule type" value="Genomic_DNA"/>
</dbReference>
<accession>A0A4Q5LT95</accession>
<evidence type="ECO:0000313" key="2">
    <source>
        <dbReference type="EMBL" id="RYU92735.1"/>
    </source>
</evidence>
<keyword evidence="3" id="KW-1185">Reference proteome</keyword>
<feature type="chain" id="PRO_5020658299" description="YtxH domain-containing protein" evidence="1">
    <location>
        <begin position="26"/>
        <end position="71"/>
    </location>
</feature>
<reference evidence="2 3" key="1">
    <citation type="submission" date="2019-02" db="EMBL/GenBank/DDBJ databases">
        <title>Bacterial novel species Emticicia sp. 17J42-9 isolated from soil.</title>
        <authorList>
            <person name="Jung H.-Y."/>
        </authorList>
    </citation>
    <scope>NUCLEOTIDE SEQUENCE [LARGE SCALE GENOMIC DNA]</scope>
    <source>
        <strain evidence="2 3">17J42-9</strain>
    </source>
</reference>
<proteinExistence type="predicted"/>
<evidence type="ECO:0008006" key="4">
    <source>
        <dbReference type="Google" id="ProtNLM"/>
    </source>
</evidence>
<evidence type="ECO:0000313" key="3">
    <source>
        <dbReference type="Proteomes" id="UP000293162"/>
    </source>
</evidence>
<feature type="signal peptide" evidence="1">
    <location>
        <begin position="1"/>
        <end position="25"/>
    </location>
</feature>
<protein>
    <recommendedName>
        <fullName evidence="4">YtxH domain-containing protein</fullName>
    </recommendedName>
</protein>
<gene>
    <name evidence="2" type="ORF">EWM59_25700</name>
</gene>
<name>A0A4Q5LT95_9BACT</name>
<sequence>MKTSLYRRVLSITLLSVFAGVSAYALDWTKPKKKKEKQEAKCCNKAMEKECAKEMKQAAKNKAACEKKTTE</sequence>